<feature type="region of interest" description="Disordered" evidence="1">
    <location>
        <begin position="56"/>
        <end position="80"/>
    </location>
</feature>
<evidence type="ECO:0000313" key="2">
    <source>
        <dbReference type="EMBL" id="BBX67248.1"/>
    </source>
</evidence>
<protein>
    <submittedName>
        <fullName evidence="2">Uncharacterized protein</fullName>
    </submittedName>
</protein>
<evidence type="ECO:0000256" key="1">
    <source>
        <dbReference type="SAM" id="MobiDB-lite"/>
    </source>
</evidence>
<accession>A0A7I7M4X7</accession>
<sequence>MVFGVDVQALTVGGHHVEAEHALTRRPEDPAVPAVAALQQVAADPYALAVPGREEQPALVQQPGQHATAHSGADDGGPGAGVDVAVVEAADVEQHAAVAHMVTGPAVTARPDTDPHVVPCGVPHGGDHLIGIGGLHDDVGIALGRAGVPHRLGAGLLVAVVAAEEVPSVGKVRHCSALRG</sequence>
<name>A0A7I7M4X7_9MYCO</name>
<dbReference type="AlphaFoldDB" id="A0A7I7M4X7"/>
<dbReference type="KEGG" id="mpsc:MPSYJ_07090"/>
<gene>
    <name evidence="2" type="ORF">MPSYJ_07090</name>
</gene>
<proteinExistence type="predicted"/>
<reference evidence="2 3" key="1">
    <citation type="journal article" date="2019" name="Emerg. Microbes Infect.">
        <title>Comprehensive subspecies identification of 175 nontuberculous mycobacteria species based on 7547 genomic profiles.</title>
        <authorList>
            <person name="Matsumoto Y."/>
            <person name="Kinjo T."/>
            <person name="Motooka D."/>
            <person name="Nabeya D."/>
            <person name="Jung N."/>
            <person name="Uechi K."/>
            <person name="Horii T."/>
            <person name="Iida T."/>
            <person name="Fujita J."/>
            <person name="Nakamura S."/>
        </authorList>
    </citation>
    <scope>NUCLEOTIDE SEQUENCE [LARGE SCALE GENOMIC DNA]</scope>
    <source>
        <strain evidence="2 3">JCM 13323</strain>
    </source>
</reference>
<evidence type="ECO:0000313" key="3">
    <source>
        <dbReference type="Proteomes" id="UP000466514"/>
    </source>
</evidence>
<dbReference type="Proteomes" id="UP000466514">
    <property type="component" value="Chromosome"/>
</dbReference>
<organism evidence="2 3">
    <name type="scientific">Mycolicibacterium psychrotolerans</name>
    <dbReference type="NCBI Taxonomy" id="216929"/>
    <lineage>
        <taxon>Bacteria</taxon>
        <taxon>Bacillati</taxon>
        <taxon>Actinomycetota</taxon>
        <taxon>Actinomycetes</taxon>
        <taxon>Mycobacteriales</taxon>
        <taxon>Mycobacteriaceae</taxon>
        <taxon>Mycolicibacterium</taxon>
    </lineage>
</organism>
<keyword evidence="3" id="KW-1185">Reference proteome</keyword>
<dbReference type="EMBL" id="AP022574">
    <property type="protein sequence ID" value="BBX67248.1"/>
    <property type="molecule type" value="Genomic_DNA"/>
</dbReference>